<comment type="caution">
    <text evidence="1">The sequence shown here is derived from an EMBL/GenBank/DDBJ whole genome shotgun (WGS) entry which is preliminary data.</text>
</comment>
<keyword evidence="2" id="KW-1185">Reference proteome</keyword>
<evidence type="ECO:0000313" key="1">
    <source>
        <dbReference type="EMBL" id="GKV44146.1"/>
    </source>
</evidence>
<sequence>MVTDFKFFKLNRQLRAWEEVKSFGRLDGVRGNLGDTFFGVFNLVDRKGGPLASYPGYSKIFWPPPAWLQSGPSSSIVIRGEMGKNNKRKKERRKSPIVDCLLMLQASGIHIKGYKQGGVFRFSHSVFARSKSVKPPPLPIAYELFICQHMLLRFVFIFDTSSYWHVWPV</sequence>
<dbReference type="AlphaFoldDB" id="A0AAV5M354"/>
<dbReference type="Proteomes" id="UP001054252">
    <property type="component" value="Unassembled WGS sequence"/>
</dbReference>
<gene>
    <name evidence="1" type="ORF">SLEP1_g51358</name>
</gene>
<name>A0AAV5M354_9ROSI</name>
<dbReference type="EMBL" id="BPVZ01000177">
    <property type="protein sequence ID" value="GKV44146.1"/>
    <property type="molecule type" value="Genomic_DNA"/>
</dbReference>
<reference evidence="1 2" key="1">
    <citation type="journal article" date="2021" name="Commun. Biol.">
        <title>The genome of Shorea leprosula (Dipterocarpaceae) highlights the ecological relevance of drought in aseasonal tropical rainforests.</title>
        <authorList>
            <person name="Ng K.K.S."/>
            <person name="Kobayashi M.J."/>
            <person name="Fawcett J.A."/>
            <person name="Hatakeyama M."/>
            <person name="Paape T."/>
            <person name="Ng C.H."/>
            <person name="Ang C.C."/>
            <person name="Tnah L.H."/>
            <person name="Lee C.T."/>
            <person name="Nishiyama T."/>
            <person name="Sese J."/>
            <person name="O'Brien M.J."/>
            <person name="Copetti D."/>
            <person name="Mohd Noor M.I."/>
            <person name="Ong R.C."/>
            <person name="Putra M."/>
            <person name="Sireger I.Z."/>
            <person name="Indrioko S."/>
            <person name="Kosugi Y."/>
            <person name="Izuno A."/>
            <person name="Isagi Y."/>
            <person name="Lee S.L."/>
            <person name="Shimizu K.K."/>
        </authorList>
    </citation>
    <scope>NUCLEOTIDE SEQUENCE [LARGE SCALE GENOMIC DNA]</scope>
    <source>
        <strain evidence="1">214</strain>
    </source>
</reference>
<evidence type="ECO:0000313" key="2">
    <source>
        <dbReference type="Proteomes" id="UP001054252"/>
    </source>
</evidence>
<organism evidence="1 2">
    <name type="scientific">Rubroshorea leprosula</name>
    <dbReference type="NCBI Taxonomy" id="152421"/>
    <lineage>
        <taxon>Eukaryota</taxon>
        <taxon>Viridiplantae</taxon>
        <taxon>Streptophyta</taxon>
        <taxon>Embryophyta</taxon>
        <taxon>Tracheophyta</taxon>
        <taxon>Spermatophyta</taxon>
        <taxon>Magnoliopsida</taxon>
        <taxon>eudicotyledons</taxon>
        <taxon>Gunneridae</taxon>
        <taxon>Pentapetalae</taxon>
        <taxon>rosids</taxon>
        <taxon>malvids</taxon>
        <taxon>Malvales</taxon>
        <taxon>Dipterocarpaceae</taxon>
        <taxon>Rubroshorea</taxon>
    </lineage>
</organism>
<proteinExistence type="predicted"/>
<accession>A0AAV5M354</accession>
<protein>
    <submittedName>
        <fullName evidence="1">Uncharacterized protein</fullName>
    </submittedName>
</protein>